<reference evidence="2" key="1">
    <citation type="submission" date="2019-08" db="EMBL/GenBank/DDBJ databases">
        <authorList>
            <person name="Kucharzyk K."/>
            <person name="Murdoch R.W."/>
            <person name="Higgins S."/>
            <person name="Loffler F."/>
        </authorList>
    </citation>
    <scope>NUCLEOTIDE SEQUENCE</scope>
</reference>
<accession>A0A645HFP9</accession>
<gene>
    <name evidence="2" type="ORF">SDC9_184728</name>
</gene>
<dbReference type="Pfam" id="PF04965">
    <property type="entry name" value="GPW_gp25"/>
    <property type="match status" value="1"/>
</dbReference>
<proteinExistence type="predicted"/>
<organism evidence="2">
    <name type="scientific">bioreactor metagenome</name>
    <dbReference type="NCBI Taxonomy" id="1076179"/>
    <lineage>
        <taxon>unclassified sequences</taxon>
        <taxon>metagenomes</taxon>
        <taxon>ecological metagenomes</taxon>
    </lineage>
</organism>
<dbReference type="AlphaFoldDB" id="A0A645HFP9"/>
<name>A0A645HFP9_9ZZZZ</name>
<comment type="caution">
    <text evidence="2">The sequence shown here is derived from an EMBL/GenBank/DDBJ whole genome shotgun (WGS) entry which is preliminary data.</text>
</comment>
<feature type="domain" description="IraD/Gp25-like" evidence="1">
    <location>
        <begin position="49"/>
        <end position="134"/>
    </location>
</feature>
<sequence length="151" mass="17600">MCEDVDLKKEYRYSSMKENVKERFYQLSHPVFGKSYEELEDISTITGIENLQQSLINRIMTKKGELEELGHPEYGSRHHDLVGEPNTESNRNLIKFHILECLSHEPRIEKILRTQVKTDTDNRGLVRINLEIKIISVTSPLNLVVPFSFEV</sequence>
<dbReference type="EMBL" id="VSSQ01091730">
    <property type="protein sequence ID" value="MPN37212.1"/>
    <property type="molecule type" value="Genomic_DNA"/>
</dbReference>
<dbReference type="InterPro" id="IPR007048">
    <property type="entry name" value="IraD/Gp25-like"/>
</dbReference>
<protein>
    <recommendedName>
        <fullName evidence="1">IraD/Gp25-like domain-containing protein</fullName>
    </recommendedName>
</protein>
<dbReference type="SUPFAM" id="SSF160719">
    <property type="entry name" value="gpW/gp25-like"/>
    <property type="match status" value="1"/>
</dbReference>
<evidence type="ECO:0000313" key="2">
    <source>
        <dbReference type="EMBL" id="MPN37212.1"/>
    </source>
</evidence>
<dbReference type="Gene3D" id="3.10.450.40">
    <property type="match status" value="1"/>
</dbReference>
<evidence type="ECO:0000259" key="1">
    <source>
        <dbReference type="Pfam" id="PF04965"/>
    </source>
</evidence>